<evidence type="ECO:0000256" key="1">
    <source>
        <dbReference type="SAM" id="Phobius"/>
    </source>
</evidence>
<evidence type="ECO:0000313" key="3">
    <source>
        <dbReference type="Proteomes" id="UP001607303"/>
    </source>
</evidence>
<keyword evidence="1" id="KW-1133">Transmembrane helix</keyword>
<dbReference type="AlphaFoldDB" id="A0ABD2AVA3"/>
<protein>
    <submittedName>
        <fullName evidence="2">Uncharacterized protein</fullName>
    </submittedName>
</protein>
<dbReference type="Proteomes" id="UP001607303">
    <property type="component" value="Unassembled WGS sequence"/>
</dbReference>
<keyword evidence="1" id="KW-0472">Membrane</keyword>
<accession>A0ABD2AVA3</accession>
<keyword evidence="1" id="KW-0812">Transmembrane</keyword>
<keyword evidence="3" id="KW-1185">Reference proteome</keyword>
<sequence>MIIGQRIRYWKLQYFKYYHFYIISITAVCPTILIDSLSFEKPLILGKIFSSTKIRYNNVNDRVS</sequence>
<feature type="transmembrane region" description="Helical" evidence="1">
    <location>
        <begin position="20"/>
        <end position="39"/>
    </location>
</feature>
<evidence type="ECO:0000313" key="2">
    <source>
        <dbReference type="EMBL" id="KAL2723620.1"/>
    </source>
</evidence>
<organism evidence="2 3">
    <name type="scientific">Vespula maculifrons</name>
    <name type="common">Eastern yellow jacket</name>
    <name type="synonym">Wasp</name>
    <dbReference type="NCBI Taxonomy" id="7453"/>
    <lineage>
        <taxon>Eukaryota</taxon>
        <taxon>Metazoa</taxon>
        <taxon>Ecdysozoa</taxon>
        <taxon>Arthropoda</taxon>
        <taxon>Hexapoda</taxon>
        <taxon>Insecta</taxon>
        <taxon>Pterygota</taxon>
        <taxon>Neoptera</taxon>
        <taxon>Endopterygota</taxon>
        <taxon>Hymenoptera</taxon>
        <taxon>Apocrita</taxon>
        <taxon>Aculeata</taxon>
        <taxon>Vespoidea</taxon>
        <taxon>Vespidae</taxon>
        <taxon>Vespinae</taxon>
        <taxon>Vespula</taxon>
    </lineage>
</organism>
<reference evidence="2 3" key="1">
    <citation type="journal article" date="2024" name="Ann. Entomol. Soc. Am.">
        <title>Genomic analyses of the southern and eastern yellowjacket wasps (Hymenoptera: Vespidae) reveal evolutionary signatures of social life.</title>
        <authorList>
            <person name="Catto M.A."/>
            <person name="Caine P.B."/>
            <person name="Orr S.E."/>
            <person name="Hunt B.G."/>
            <person name="Goodisman M.A.D."/>
        </authorList>
    </citation>
    <scope>NUCLEOTIDE SEQUENCE [LARGE SCALE GENOMIC DNA]</scope>
    <source>
        <strain evidence="2">232</strain>
        <tissue evidence="2">Head and thorax</tissue>
    </source>
</reference>
<gene>
    <name evidence="2" type="ORF">V1477_019471</name>
</gene>
<dbReference type="EMBL" id="JAYRBN010000114">
    <property type="protein sequence ID" value="KAL2723620.1"/>
    <property type="molecule type" value="Genomic_DNA"/>
</dbReference>
<name>A0ABD2AVA3_VESMC</name>
<comment type="caution">
    <text evidence="2">The sequence shown here is derived from an EMBL/GenBank/DDBJ whole genome shotgun (WGS) entry which is preliminary data.</text>
</comment>
<proteinExistence type="predicted"/>